<name>D8LWS3_BLAHO</name>
<evidence type="ECO:0000256" key="7">
    <source>
        <dbReference type="ARBA" id="ARBA00022989"/>
    </source>
</evidence>
<accession>D8LWS3</accession>
<dbReference type="InterPro" id="IPR012341">
    <property type="entry name" value="6hp_glycosidase-like_sf"/>
</dbReference>
<evidence type="ECO:0000256" key="1">
    <source>
        <dbReference type="ARBA" id="ARBA00004648"/>
    </source>
</evidence>
<keyword evidence="3" id="KW-0812">Transmembrane</keyword>
<keyword evidence="6" id="KW-0735">Signal-anchor</keyword>
<keyword evidence="8" id="KW-0472">Membrane</keyword>
<dbReference type="PANTHER" id="PTHR10412:SF11">
    <property type="entry name" value="MANNOSYL-OLIGOSACCHARIDE GLUCOSIDASE"/>
    <property type="match status" value="1"/>
</dbReference>
<dbReference type="OMA" id="HNILICK"/>
<dbReference type="OrthoDB" id="410058at2759"/>
<dbReference type="RefSeq" id="XP_012894310.1">
    <property type="nucleotide sequence ID" value="XM_013038856.1"/>
</dbReference>
<dbReference type="GO" id="GO:0005789">
    <property type="term" value="C:endoplasmic reticulum membrane"/>
    <property type="evidence" value="ECO:0007669"/>
    <property type="project" value="UniProtKB-SubCell"/>
</dbReference>
<reference evidence="13" key="1">
    <citation type="submission" date="2010-02" db="EMBL/GenBank/DDBJ databases">
        <title>Sequencing and annotation of the Blastocystis hominis genome.</title>
        <authorList>
            <person name="Wincker P."/>
        </authorList>
    </citation>
    <scope>NUCLEOTIDE SEQUENCE</scope>
    <source>
        <strain evidence="13">Singapore isolate B</strain>
    </source>
</reference>
<dbReference type="PANTHER" id="PTHR10412">
    <property type="entry name" value="MANNOSYL-OLIGOSACCHARIDE GLUCOSIDASE"/>
    <property type="match status" value="1"/>
</dbReference>
<keyword evidence="9" id="KW-0325">Glycoprotein</keyword>
<keyword evidence="5" id="KW-0256">Endoplasmic reticulum</keyword>
<dbReference type="GO" id="GO:0009311">
    <property type="term" value="P:oligosaccharide metabolic process"/>
    <property type="evidence" value="ECO:0007669"/>
    <property type="project" value="InterPro"/>
</dbReference>
<dbReference type="InterPro" id="IPR008928">
    <property type="entry name" value="6-hairpin_glycosidase_sf"/>
</dbReference>
<comment type="subcellular location">
    <subcellularLocation>
        <location evidence="1">Endoplasmic reticulum membrane</location>
        <topology evidence="1">Single-pass type II membrane protein</topology>
    </subcellularLocation>
</comment>
<dbReference type="GeneID" id="24917927"/>
<dbReference type="InterPro" id="IPR004888">
    <property type="entry name" value="Glycoside_hydrolase_63"/>
</dbReference>
<dbReference type="EC" id="3.2.1.106" evidence="11"/>
<evidence type="ECO:0000256" key="2">
    <source>
        <dbReference type="ARBA" id="ARBA00010833"/>
    </source>
</evidence>
<dbReference type="Proteomes" id="UP000008312">
    <property type="component" value="Unassembled WGS sequence"/>
</dbReference>
<evidence type="ECO:0000256" key="8">
    <source>
        <dbReference type="ARBA" id="ARBA00023136"/>
    </source>
</evidence>
<dbReference type="GO" id="GO:0006487">
    <property type="term" value="P:protein N-linked glycosylation"/>
    <property type="evidence" value="ECO:0007669"/>
    <property type="project" value="TreeGrafter"/>
</dbReference>
<dbReference type="Pfam" id="PF03200">
    <property type="entry name" value="Glyco_hydro_63"/>
    <property type="match status" value="1"/>
</dbReference>
<keyword evidence="14" id="KW-1185">Reference proteome</keyword>
<keyword evidence="4" id="KW-0378">Hydrolase</keyword>
<evidence type="ECO:0000256" key="5">
    <source>
        <dbReference type="ARBA" id="ARBA00022824"/>
    </source>
</evidence>
<evidence type="ECO:0000256" key="11">
    <source>
        <dbReference type="ARBA" id="ARBA00038888"/>
    </source>
</evidence>
<proteinExistence type="inferred from homology"/>
<evidence type="ECO:0000256" key="9">
    <source>
        <dbReference type="ARBA" id="ARBA00023180"/>
    </source>
</evidence>
<dbReference type="InterPro" id="IPR031335">
    <property type="entry name" value="Glyco_hydro_63_C"/>
</dbReference>
<evidence type="ECO:0000313" key="13">
    <source>
        <dbReference type="EMBL" id="CBK20262.2"/>
    </source>
</evidence>
<protein>
    <recommendedName>
        <fullName evidence="11">mannosyl-oligosaccharide glucosidase</fullName>
        <ecNumber evidence="11">3.2.1.106</ecNumber>
    </recommendedName>
</protein>
<dbReference type="SUPFAM" id="SSF48208">
    <property type="entry name" value="Six-hairpin glycosidases"/>
    <property type="match status" value="1"/>
</dbReference>
<dbReference type="Gene3D" id="1.50.10.10">
    <property type="match status" value="1"/>
</dbReference>
<dbReference type="AlphaFoldDB" id="D8LWS3"/>
<evidence type="ECO:0000256" key="6">
    <source>
        <dbReference type="ARBA" id="ARBA00022968"/>
    </source>
</evidence>
<evidence type="ECO:0000313" key="14">
    <source>
        <dbReference type="Proteomes" id="UP000008312"/>
    </source>
</evidence>
<evidence type="ECO:0000256" key="3">
    <source>
        <dbReference type="ARBA" id="ARBA00022692"/>
    </source>
</evidence>
<feature type="domain" description="Glycosyl hydrolase family 63 C-terminal" evidence="12">
    <location>
        <begin position="4"/>
        <end position="449"/>
    </location>
</feature>
<sequence length="451" mass="52101">MDAYSSKQQKVALAGLSNLLAGISYFYGSTVQYKEEDGSTHTTQKGELITAIPGRSYFPRGFLWDEGFHQLVLLHWNESLSWKILKSWFARMEPSGYIEREQILGSEARARVPSEFVTQDPRVANPPTLLFAFRQLVKRAIEHAKQDVDPQRTVDVEILAEGEQSAGLEASIAGLEIQEMFEKVKKWVFYLEKSQKSKLPSSYRWFGRTENHCLASGMDDFPRHHILSQSESNVDLLSWILFAYQNLAEIDQMLNGETEFGMGMRQQIEWMKKRLDEHWDEEAKSFGDLGVIRLNENGSEEIGFEIHRGYVSILPFALMLLDVNDPRIEFILNDIENPEIMWSPFGLRSLSKSDPYFGKGEDYWRGHIWVNLNYLVLRALHEKYAVEGPLKERCQSLYERLRENLVSNIIDQFQSSGFFWENYDSVTGKGSGVHPFTGWTTLFIPIMSEKY</sequence>
<keyword evidence="7" id="KW-1133">Transmembrane helix</keyword>
<dbReference type="GO" id="GO:0004573">
    <property type="term" value="F:Glc3Man9GlcNAc2 oligosaccharide glucosidase activity"/>
    <property type="evidence" value="ECO:0007669"/>
    <property type="project" value="UniProtKB-EC"/>
</dbReference>
<keyword evidence="10" id="KW-0326">Glycosidase</keyword>
<organism evidence="13">
    <name type="scientific">Blastocystis hominis</name>
    <dbReference type="NCBI Taxonomy" id="12968"/>
    <lineage>
        <taxon>Eukaryota</taxon>
        <taxon>Sar</taxon>
        <taxon>Stramenopiles</taxon>
        <taxon>Bigyra</taxon>
        <taxon>Opalozoa</taxon>
        <taxon>Opalinata</taxon>
        <taxon>Blastocystidae</taxon>
        <taxon>Blastocystis</taxon>
    </lineage>
</organism>
<dbReference type="EMBL" id="FN668638">
    <property type="protein sequence ID" value="CBK20262.2"/>
    <property type="molecule type" value="Genomic_DNA"/>
</dbReference>
<gene>
    <name evidence="13" type="ORF">GSBLH_T00000625001</name>
</gene>
<comment type="similarity">
    <text evidence="2">Belongs to the glycosyl hydrolase 63 family.</text>
</comment>
<evidence type="ECO:0000259" key="12">
    <source>
        <dbReference type="Pfam" id="PF03200"/>
    </source>
</evidence>
<evidence type="ECO:0000256" key="4">
    <source>
        <dbReference type="ARBA" id="ARBA00022801"/>
    </source>
</evidence>
<dbReference type="InParanoid" id="D8LWS3"/>
<evidence type="ECO:0000256" key="10">
    <source>
        <dbReference type="ARBA" id="ARBA00023295"/>
    </source>
</evidence>